<sequence>MRVLLIEDDTMIGDSVRLALRQEGFAVDWVRDGEAGLSAATQPPGVAAGGAAEGQHDLVLLDLGLPRRSGLDVLSGMRARGVATPVLILTARDAVADRVAGLNAGADDYLVKPFDLQELVARIHALARRAQGRAEPLVRYGAIVLNPATREVTLSGEPVHLSAREYALLAALLARPGKVWSVPQLQEKLYGWDDEVGSNTVEVYIHALRKKLGQGLIRNIRGVGYVCPKLDEGVQQGDNGGEKDSETGSETGSKKDGGKDNEAAGGAR</sequence>
<evidence type="ECO:0000256" key="9">
    <source>
        <dbReference type="PROSITE-ProRule" id="PRU01091"/>
    </source>
</evidence>
<comment type="caution">
    <text evidence="13">The sequence shown here is derived from an EMBL/GenBank/DDBJ whole genome shotgun (WGS) entry which is preliminary data.</text>
</comment>
<dbReference type="AlphaFoldDB" id="A0A5M8B3F7"/>
<dbReference type="GO" id="GO:0032993">
    <property type="term" value="C:protein-DNA complex"/>
    <property type="evidence" value="ECO:0007669"/>
    <property type="project" value="TreeGrafter"/>
</dbReference>
<dbReference type="InterPro" id="IPR001789">
    <property type="entry name" value="Sig_transdc_resp-reg_receiver"/>
</dbReference>
<dbReference type="InterPro" id="IPR001867">
    <property type="entry name" value="OmpR/PhoB-type_DNA-bd"/>
</dbReference>
<dbReference type="EMBL" id="VWRN01000016">
    <property type="protein sequence ID" value="KAA6129759.1"/>
    <property type="molecule type" value="Genomic_DNA"/>
</dbReference>
<dbReference type="CDD" id="cd17624">
    <property type="entry name" value="REC_OmpR_PmrA-like"/>
    <property type="match status" value="1"/>
</dbReference>
<dbReference type="GO" id="GO:0000976">
    <property type="term" value="F:transcription cis-regulatory region binding"/>
    <property type="evidence" value="ECO:0007669"/>
    <property type="project" value="TreeGrafter"/>
</dbReference>
<evidence type="ECO:0000313" key="13">
    <source>
        <dbReference type="EMBL" id="KAA6129759.1"/>
    </source>
</evidence>
<feature type="modified residue" description="4-aspartylphosphate" evidence="8">
    <location>
        <position position="62"/>
    </location>
</feature>
<evidence type="ECO:0000256" key="10">
    <source>
        <dbReference type="SAM" id="MobiDB-lite"/>
    </source>
</evidence>
<feature type="domain" description="Response regulatory" evidence="11">
    <location>
        <begin position="2"/>
        <end position="127"/>
    </location>
</feature>
<evidence type="ECO:0000256" key="3">
    <source>
        <dbReference type="ARBA" id="ARBA00022553"/>
    </source>
</evidence>
<dbReference type="PROSITE" id="PS51755">
    <property type="entry name" value="OMPR_PHOB"/>
    <property type="match status" value="1"/>
</dbReference>
<dbReference type="PROSITE" id="PS50110">
    <property type="entry name" value="RESPONSE_REGULATORY"/>
    <property type="match status" value="1"/>
</dbReference>
<dbReference type="InterPro" id="IPR011006">
    <property type="entry name" value="CheY-like_superfamily"/>
</dbReference>
<name>A0A5M8B3F7_9BURK</name>
<dbReference type="RefSeq" id="WP_150082303.1">
    <property type="nucleotide sequence ID" value="NZ_CP080294.1"/>
</dbReference>
<dbReference type="Gene3D" id="6.10.250.690">
    <property type="match status" value="1"/>
</dbReference>
<feature type="DNA-binding region" description="OmpR/PhoB-type" evidence="9">
    <location>
        <begin position="135"/>
        <end position="229"/>
    </location>
</feature>
<keyword evidence="4" id="KW-0902">Two-component regulatory system</keyword>
<gene>
    <name evidence="13" type="ORF">F1599_04290</name>
</gene>
<accession>A0A5M8B3F7</accession>
<evidence type="ECO:0000256" key="8">
    <source>
        <dbReference type="PROSITE-ProRule" id="PRU00169"/>
    </source>
</evidence>
<keyword evidence="2" id="KW-0963">Cytoplasm</keyword>
<dbReference type="SMART" id="SM00448">
    <property type="entry name" value="REC"/>
    <property type="match status" value="1"/>
</dbReference>
<dbReference type="GO" id="GO:0006355">
    <property type="term" value="P:regulation of DNA-templated transcription"/>
    <property type="evidence" value="ECO:0007669"/>
    <property type="project" value="InterPro"/>
</dbReference>
<protein>
    <submittedName>
        <fullName evidence="13">Response regulator transcription factor</fullName>
    </submittedName>
</protein>
<dbReference type="GO" id="GO:0005829">
    <property type="term" value="C:cytosol"/>
    <property type="evidence" value="ECO:0007669"/>
    <property type="project" value="TreeGrafter"/>
</dbReference>
<dbReference type="CDD" id="cd00383">
    <property type="entry name" value="trans_reg_C"/>
    <property type="match status" value="1"/>
</dbReference>
<dbReference type="Pfam" id="PF00072">
    <property type="entry name" value="Response_reg"/>
    <property type="match status" value="1"/>
</dbReference>
<keyword evidence="7" id="KW-0804">Transcription</keyword>
<keyword evidence="3 8" id="KW-0597">Phosphoprotein</keyword>
<evidence type="ECO:0000259" key="12">
    <source>
        <dbReference type="PROSITE" id="PS51755"/>
    </source>
</evidence>
<evidence type="ECO:0000313" key="14">
    <source>
        <dbReference type="Proteomes" id="UP000324324"/>
    </source>
</evidence>
<feature type="compositionally biased region" description="Basic and acidic residues" evidence="10">
    <location>
        <begin position="240"/>
        <end position="262"/>
    </location>
</feature>
<dbReference type="SUPFAM" id="SSF52172">
    <property type="entry name" value="CheY-like"/>
    <property type="match status" value="1"/>
</dbReference>
<evidence type="ECO:0000256" key="5">
    <source>
        <dbReference type="ARBA" id="ARBA00023015"/>
    </source>
</evidence>
<evidence type="ECO:0000256" key="1">
    <source>
        <dbReference type="ARBA" id="ARBA00004496"/>
    </source>
</evidence>
<dbReference type="PANTHER" id="PTHR48111">
    <property type="entry name" value="REGULATOR OF RPOS"/>
    <property type="match status" value="1"/>
</dbReference>
<proteinExistence type="predicted"/>
<keyword evidence="6 9" id="KW-0238">DNA-binding</keyword>
<dbReference type="InterPro" id="IPR036388">
    <property type="entry name" value="WH-like_DNA-bd_sf"/>
</dbReference>
<keyword evidence="14" id="KW-1185">Reference proteome</keyword>
<evidence type="ECO:0000256" key="2">
    <source>
        <dbReference type="ARBA" id="ARBA00022490"/>
    </source>
</evidence>
<dbReference type="PANTHER" id="PTHR48111:SF35">
    <property type="entry name" value="TRANSCRIPTIONAL REGULATORY PROTEIN QSEB"/>
    <property type="match status" value="1"/>
</dbReference>
<dbReference type="GO" id="GO:0000156">
    <property type="term" value="F:phosphorelay response regulator activity"/>
    <property type="evidence" value="ECO:0007669"/>
    <property type="project" value="TreeGrafter"/>
</dbReference>
<dbReference type="Gene3D" id="1.10.10.10">
    <property type="entry name" value="Winged helix-like DNA-binding domain superfamily/Winged helix DNA-binding domain"/>
    <property type="match status" value="1"/>
</dbReference>
<comment type="subcellular location">
    <subcellularLocation>
        <location evidence="1">Cytoplasm</location>
    </subcellularLocation>
</comment>
<dbReference type="Proteomes" id="UP000324324">
    <property type="component" value="Unassembled WGS sequence"/>
</dbReference>
<evidence type="ECO:0000256" key="7">
    <source>
        <dbReference type="ARBA" id="ARBA00023163"/>
    </source>
</evidence>
<feature type="region of interest" description="Disordered" evidence="10">
    <location>
        <begin position="231"/>
        <end position="268"/>
    </location>
</feature>
<organism evidence="13 14">
    <name type="scientific">Cupriavidus cauae</name>
    <dbReference type="NCBI Taxonomy" id="2608999"/>
    <lineage>
        <taxon>Bacteria</taxon>
        <taxon>Pseudomonadati</taxon>
        <taxon>Pseudomonadota</taxon>
        <taxon>Betaproteobacteria</taxon>
        <taxon>Burkholderiales</taxon>
        <taxon>Burkholderiaceae</taxon>
        <taxon>Cupriavidus</taxon>
    </lineage>
</organism>
<dbReference type="Pfam" id="PF00486">
    <property type="entry name" value="Trans_reg_C"/>
    <property type="match status" value="1"/>
</dbReference>
<evidence type="ECO:0000259" key="11">
    <source>
        <dbReference type="PROSITE" id="PS50110"/>
    </source>
</evidence>
<evidence type="ECO:0000256" key="4">
    <source>
        <dbReference type="ARBA" id="ARBA00023012"/>
    </source>
</evidence>
<evidence type="ECO:0000256" key="6">
    <source>
        <dbReference type="ARBA" id="ARBA00023125"/>
    </source>
</evidence>
<reference evidence="13 14" key="1">
    <citation type="submission" date="2019-09" db="EMBL/GenBank/DDBJ databases">
        <title>Isolation of a novel species in the genus Cupriavidus from patients with sepsis using whole genome sequencing.</title>
        <authorList>
            <person name="Kweon O.J."/>
            <person name="Lee M.-K."/>
        </authorList>
    </citation>
    <scope>NUCLEOTIDE SEQUENCE [LARGE SCALE GENOMIC DNA]</scope>
    <source>
        <strain evidence="13 14">MKL-01</strain>
    </source>
</reference>
<dbReference type="SMART" id="SM00862">
    <property type="entry name" value="Trans_reg_C"/>
    <property type="match status" value="1"/>
</dbReference>
<keyword evidence="5" id="KW-0805">Transcription regulation</keyword>
<dbReference type="InterPro" id="IPR039420">
    <property type="entry name" value="WalR-like"/>
</dbReference>
<dbReference type="Gene3D" id="3.40.50.2300">
    <property type="match status" value="1"/>
</dbReference>
<feature type="domain" description="OmpR/PhoB-type" evidence="12">
    <location>
        <begin position="135"/>
        <end position="229"/>
    </location>
</feature>